<dbReference type="AlphaFoldDB" id="A0A0F9CH33"/>
<dbReference type="InterPro" id="IPR029063">
    <property type="entry name" value="SAM-dependent_MTases_sf"/>
</dbReference>
<comment type="caution">
    <text evidence="1">The sequence shown here is derived from an EMBL/GenBank/DDBJ whole genome shotgun (WGS) entry which is preliminary data.</text>
</comment>
<dbReference type="Gene3D" id="3.40.50.150">
    <property type="entry name" value="Vaccinia Virus protein VP39"/>
    <property type="match status" value="1"/>
</dbReference>
<evidence type="ECO:0008006" key="2">
    <source>
        <dbReference type="Google" id="ProtNLM"/>
    </source>
</evidence>
<evidence type="ECO:0000313" key="1">
    <source>
        <dbReference type="EMBL" id="KKL48419.1"/>
    </source>
</evidence>
<feature type="non-terminal residue" evidence="1">
    <location>
        <position position="202"/>
    </location>
</feature>
<accession>A0A0F9CH33</accession>
<sequence length="202" mass="22498">MAEREIDRRSFEWPLTTESLVVEVGGFKGRWASEIARRYQCRVQLFEPQRWAADLAGEAFRGSGARWEVHHYGLSTAEDAGEREMGAWGTDGCSLLKGAEYMETYEGSRDKLGIGRFRDALPVLAELGEIDLLMMNIEGYEYRLLPYLIDGGAFDHIRYLAVQFHAAFEGDGHDHGNGEGEQAAPQGYVFPKVTGAANMGQA</sequence>
<protein>
    <recommendedName>
        <fullName evidence="2">Methyltransferase FkbM domain-containing protein</fullName>
    </recommendedName>
</protein>
<organism evidence="1">
    <name type="scientific">marine sediment metagenome</name>
    <dbReference type="NCBI Taxonomy" id="412755"/>
    <lineage>
        <taxon>unclassified sequences</taxon>
        <taxon>metagenomes</taxon>
        <taxon>ecological metagenomes</taxon>
    </lineage>
</organism>
<gene>
    <name evidence="1" type="ORF">LCGC14_2325680</name>
</gene>
<dbReference type="EMBL" id="LAZR01033326">
    <property type="protein sequence ID" value="KKL48419.1"/>
    <property type="molecule type" value="Genomic_DNA"/>
</dbReference>
<name>A0A0F9CH33_9ZZZZ</name>
<proteinExistence type="predicted"/>
<dbReference type="SUPFAM" id="SSF53335">
    <property type="entry name" value="S-adenosyl-L-methionine-dependent methyltransferases"/>
    <property type="match status" value="1"/>
</dbReference>
<reference evidence="1" key="1">
    <citation type="journal article" date="2015" name="Nature">
        <title>Complex archaea that bridge the gap between prokaryotes and eukaryotes.</title>
        <authorList>
            <person name="Spang A."/>
            <person name="Saw J.H."/>
            <person name="Jorgensen S.L."/>
            <person name="Zaremba-Niedzwiedzka K."/>
            <person name="Martijn J."/>
            <person name="Lind A.E."/>
            <person name="van Eijk R."/>
            <person name="Schleper C."/>
            <person name="Guy L."/>
            <person name="Ettema T.J."/>
        </authorList>
    </citation>
    <scope>NUCLEOTIDE SEQUENCE</scope>
</reference>